<name>A0AAV6M1Q3_9ROSI</name>
<dbReference type="PROSITE" id="PS51061">
    <property type="entry name" value="R3H"/>
    <property type="match status" value="1"/>
</dbReference>
<dbReference type="EMBL" id="JAGKQH010000018">
    <property type="protein sequence ID" value="KAG6573881.1"/>
    <property type="molecule type" value="Genomic_DNA"/>
</dbReference>
<dbReference type="Pfam" id="PF01424">
    <property type="entry name" value="R3H"/>
    <property type="match status" value="1"/>
</dbReference>
<feature type="compositionally biased region" description="Basic and acidic residues" evidence="1">
    <location>
        <begin position="218"/>
        <end position="228"/>
    </location>
</feature>
<feature type="region of interest" description="Disordered" evidence="1">
    <location>
        <begin position="51"/>
        <end position="73"/>
    </location>
</feature>
<protein>
    <submittedName>
        <fullName evidence="4">R3H domain-containing protein 2</fullName>
    </submittedName>
</protein>
<proteinExistence type="predicted"/>
<evidence type="ECO:0000259" key="2">
    <source>
        <dbReference type="PROSITE" id="PS51061"/>
    </source>
</evidence>
<comment type="caution">
    <text evidence="4">The sequence shown here is derived from an EMBL/GenBank/DDBJ whole genome shotgun (WGS) entry which is preliminary data.</text>
</comment>
<sequence length="553" mass="60819">MDGSAVEDLGAPESWEVADLDEAMSRLMLPSSSPLKNSKSLDHSVADAALGSHSSSASFPSPSASTSSTPDRASEDVINQVDQFLREALHNPRERLSILRMEQDVEKFICDPARQQLEFQQLPTSYLRLAAHRVAQHYSLQSMVILDNSLPDGSGSKIIVRKTSECRLPAIRLADIPVNLPTEENNTMKVAIKQRPQKRSQVARDASSSSSKSGGSKSVEERKEEYNKARARIFNSGSNSGSNAGGKVDADPRLQDSFRGSLGAAKVEEKMISGVPDTNFSRGLIDCSTSSSRISRSRTDKELPSRQHKPNSRVAIFRDREIDSKDPDYDRNYDRYMQRFDPGFGFSGGPYTVQPMYAPAVNYNTEFPQLGSAPRQAVSECQPRPLPPHVPGPWNAQSSPAGLGYGHREAMIRPFNPNVDAHSSSGVYMHSSQYPCQQSGMHFIHPHEQAHQPFSQQYQQQPDASFGLARPRISNSLGIYLQDLGRSAWEDMVLHHCKTKTQSCAERSVACPARVLIGDLVISSTSIPQFFPTHCLNPGNDVCVGNENCVSAT</sequence>
<dbReference type="InterPro" id="IPR024771">
    <property type="entry name" value="SUZ"/>
</dbReference>
<dbReference type="CDD" id="cd02642">
    <property type="entry name" value="R3H_encore_like"/>
    <property type="match status" value="1"/>
</dbReference>
<dbReference type="PROSITE" id="PS51673">
    <property type="entry name" value="SUZ"/>
    <property type="match status" value="1"/>
</dbReference>
<dbReference type="GO" id="GO:0003676">
    <property type="term" value="F:nucleic acid binding"/>
    <property type="evidence" value="ECO:0007669"/>
    <property type="project" value="UniProtKB-UniRule"/>
</dbReference>
<gene>
    <name evidence="4" type="primary">R3HDM2</name>
    <name evidence="4" type="ORF">SDJN03_27768</name>
</gene>
<accession>A0AAV6M1Q3</accession>
<feature type="non-terminal residue" evidence="4">
    <location>
        <position position="1"/>
    </location>
</feature>
<evidence type="ECO:0000313" key="5">
    <source>
        <dbReference type="Proteomes" id="UP000685013"/>
    </source>
</evidence>
<feature type="region of interest" description="Disordered" evidence="1">
    <location>
        <begin position="289"/>
        <end position="311"/>
    </location>
</feature>
<feature type="compositionally biased region" description="Low complexity" evidence="1">
    <location>
        <begin position="51"/>
        <end position="71"/>
    </location>
</feature>
<dbReference type="InterPro" id="IPR051937">
    <property type="entry name" value="R3H_domain_containing"/>
</dbReference>
<evidence type="ECO:0000256" key="1">
    <source>
        <dbReference type="SAM" id="MobiDB-lite"/>
    </source>
</evidence>
<evidence type="ECO:0000259" key="3">
    <source>
        <dbReference type="PROSITE" id="PS51673"/>
    </source>
</evidence>
<feature type="compositionally biased region" description="Low complexity" evidence="1">
    <location>
        <begin position="235"/>
        <end position="246"/>
    </location>
</feature>
<feature type="domain" description="SUZ" evidence="3">
    <location>
        <begin position="167"/>
        <end position="238"/>
    </location>
</feature>
<dbReference type="PANTHER" id="PTHR15672:SF8">
    <property type="entry name" value="PROTEIN ENCORE"/>
    <property type="match status" value="1"/>
</dbReference>
<organism evidence="4 5">
    <name type="scientific">Cucurbita argyrosperma subsp. sororia</name>
    <dbReference type="NCBI Taxonomy" id="37648"/>
    <lineage>
        <taxon>Eukaryota</taxon>
        <taxon>Viridiplantae</taxon>
        <taxon>Streptophyta</taxon>
        <taxon>Embryophyta</taxon>
        <taxon>Tracheophyta</taxon>
        <taxon>Spermatophyta</taxon>
        <taxon>Magnoliopsida</taxon>
        <taxon>eudicotyledons</taxon>
        <taxon>Gunneridae</taxon>
        <taxon>Pentapetalae</taxon>
        <taxon>rosids</taxon>
        <taxon>fabids</taxon>
        <taxon>Cucurbitales</taxon>
        <taxon>Cucurbitaceae</taxon>
        <taxon>Cucurbiteae</taxon>
        <taxon>Cucurbita</taxon>
    </lineage>
</organism>
<dbReference type="SMART" id="SM00393">
    <property type="entry name" value="R3H"/>
    <property type="match status" value="1"/>
</dbReference>
<dbReference type="PANTHER" id="PTHR15672">
    <property type="entry name" value="CAMP-REGULATED PHOSPHOPROTEIN 21 RELATED R3H DOMAIN CONTAINING PROTEIN"/>
    <property type="match status" value="1"/>
</dbReference>
<dbReference type="Proteomes" id="UP000685013">
    <property type="component" value="Chromosome 18"/>
</dbReference>
<dbReference type="Pfam" id="PF12752">
    <property type="entry name" value="SUZ"/>
    <property type="match status" value="1"/>
</dbReference>
<reference evidence="4 5" key="1">
    <citation type="journal article" date="2021" name="Hortic Res">
        <title>The domestication of Cucurbita argyrosperma as revealed by the genome of its wild relative.</title>
        <authorList>
            <person name="Barrera-Redondo J."/>
            <person name="Sanchez-de la Vega G."/>
            <person name="Aguirre-Liguori J.A."/>
            <person name="Castellanos-Morales G."/>
            <person name="Gutierrez-Guerrero Y.T."/>
            <person name="Aguirre-Dugua X."/>
            <person name="Aguirre-Planter E."/>
            <person name="Tenaillon M.I."/>
            <person name="Lira-Saade R."/>
            <person name="Eguiarte L.E."/>
        </authorList>
    </citation>
    <scope>NUCLEOTIDE SEQUENCE [LARGE SCALE GENOMIC DNA]</scope>
    <source>
        <strain evidence="4">JBR-2021</strain>
    </source>
</reference>
<evidence type="ECO:0000313" key="4">
    <source>
        <dbReference type="EMBL" id="KAG6573881.1"/>
    </source>
</evidence>
<feature type="compositionally biased region" description="Low complexity" evidence="1">
    <location>
        <begin position="207"/>
        <end position="217"/>
    </location>
</feature>
<dbReference type="AlphaFoldDB" id="A0AAV6M1Q3"/>
<dbReference type="InterPro" id="IPR001374">
    <property type="entry name" value="R3H_dom"/>
</dbReference>
<feature type="domain" description="R3H" evidence="2">
    <location>
        <begin position="95"/>
        <end position="164"/>
    </location>
</feature>
<feature type="region of interest" description="Disordered" evidence="1">
    <location>
        <begin position="189"/>
        <end position="255"/>
    </location>
</feature>
<keyword evidence="5" id="KW-1185">Reference proteome</keyword>